<feature type="transmembrane region" description="Helical" evidence="1">
    <location>
        <begin position="209"/>
        <end position="231"/>
    </location>
</feature>
<dbReference type="Proteomes" id="UP000509667">
    <property type="component" value="Chromosome"/>
</dbReference>
<dbReference type="OrthoDB" id="242105at2157"/>
<evidence type="ECO:0000256" key="1">
    <source>
        <dbReference type="SAM" id="Phobius"/>
    </source>
</evidence>
<dbReference type="AlphaFoldDB" id="A0A7D5SQI6"/>
<dbReference type="RefSeq" id="WP_179911628.1">
    <property type="nucleotide sequence ID" value="NZ_CP058910.1"/>
</dbReference>
<reference evidence="2 3" key="1">
    <citation type="submission" date="2020-07" db="EMBL/GenBank/DDBJ databases">
        <title>Halosimplex pelagicum sp. nov. and Halosimplex rubrum sp. nov., isolated from salted brown alga Laminaria, and emended description of the genus Halosimplex.</title>
        <authorList>
            <person name="Cui H."/>
        </authorList>
    </citation>
    <scope>NUCLEOTIDE SEQUENCE [LARGE SCALE GENOMIC DNA]</scope>
    <source>
        <strain evidence="2 3">R27</strain>
    </source>
</reference>
<name>A0A7D5SQI6_9EURY</name>
<evidence type="ECO:0000313" key="2">
    <source>
        <dbReference type="EMBL" id="QLH77707.1"/>
    </source>
</evidence>
<keyword evidence="1" id="KW-0812">Transmembrane</keyword>
<feature type="transmembrane region" description="Helical" evidence="1">
    <location>
        <begin position="67"/>
        <end position="96"/>
    </location>
</feature>
<dbReference type="EMBL" id="CP058910">
    <property type="protein sequence ID" value="QLH77707.1"/>
    <property type="molecule type" value="Genomic_DNA"/>
</dbReference>
<keyword evidence="1" id="KW-0472">Membrane</keyword>
<feature type="transmembrane region" description="Helical" evidence="1">
    <location>
        <begin position="20"/>
        <end position="43"/>
    </location>
</feature>
<protein>
    <submittedName>
        <fullName evidence="2">Uncharacterized protein</fullName>
    </submittedName>
</protein>
<keyword evidence="3" id="KW-1185">Reference proteome</keyword>
<organism evidence="2 3">
    <name type="scientific">Halosimplex rubrum</name>
    <dbReference type="NCBI Taxonomy" id="869889"/>
    <lineage>
        <taxon>Archaea</taxon>
        <taxon>Methanobacteriati</taxon>
        <taxon>Methanobacteriota</taxon>
        <taxon>Stenosarchaea group</taxon>
        <taxon>Halobacteria</taxon>
        <taxon>Halobacteriales</taxon>
        <taxon>Haloarculaceae</taxon>
        <taxon>Halosimplex</taxon>
    </lineage>
</organism>
<accession>A0A7D5SQI6</accession>
<proteinExistence type="predicted"/>
<feature type="transmembrane region" description="Helical" evidence="1">
    <location>
        <begin position="172"/>
        <end position="189"/>
    </location>
</feature>
<evidence type="ECO:0000313" key="3">
    <source>
        <dbReference type="Proteomes" id="UP000509667"/>
    </source>
</evidence>
<keyword evidence="1" id="KW-1133">Transmembrane helix</keyword>
<feature type="transmembrane region" description="Helical" evidence="1">
    <location>
        <begin position="148"/>
        <end position="165"/>
    </location>
</feature>
<feature type="transmembrane region" description="Helical" evidence="1">
    <location>
        <begin position="116"/>
        <end position="133"/>
    </location>
</feature>
<sequence>MKRVTVEDVPSWSYRGLEAFLYIPAMIAALLGLGTALAFVFGFGGGSTAGAAGGAGATGVGTPGGEVAALIGGIAAVWLLGLLLGLASAVAIPLFLYFDAGKIASQNLDWEPNRGLYAVGGFFLSGLVVWHYLYRRHQHVVDWVGSQAWWYLALIGVAIGALAAVGSAIGPGLLFLGFVGLPLFAIGVYKDATYARLNSDWRPNPVNHFLAAFFTGLFAFPAVFYFGYYVYKRHAHLGLL</sequence>
<gene>
    <name evidence="2" type="ORF">HZS55_10515</name>
</gene>
<dbReference type="GeneID" id="56078300"/>
<dbReference type="KEGG" id="hrr:HZS55_10515"/>